<dbReference type="Proteomes" id="UP000663760">
    <property type="component" value="Chromosome 2"/>
</dbReference>
<dbReference type="PROSITE" id="PS50850">
    <property type="entry name" value="MFS"/>
    <property type="match status" value="1"/>
</dbReference>
<keyword evidence="2" id="KW-0813">Transport</keyword>
<gene>
    <name evidence="9" type="ORF">SI8410_02002762</name>
</gene>
<dbReference type="AlphaFoldDB" id="A0A7I8K3H2"/>
<accession>A0A7I8K3H2</accession>
<feature type="compositionally biased region" description="Low complexity" evidence="6">
    <location>
        <begin position="211"/>
        <end position="229"/>
    </location>
</feature>
<dbReference type="GO" id="GO:0022857">
    <property type="term" value="F:transmembrane transporter activity"/>
    <property type="evidence" value="ECO:0007669"/>
    <property type="project" value="InterPro"/>
</dbReference>
<feature type="transmembrane region" description="Helical" evidence="7">
    <location>
        <begin position="21"/>
        <end position="39"/>
    </location>
</feature>
<dbReference type="Gene3D" id="1.20.1250.20">
    <property type="entry name" value="MFS general substrate transporter like domains"/>
    <property type="match status" value="1"/>
</dbReference>
<dbReference type="InterPro" id="IPR036259">
    <property type="entry name" value="MFS_trans_sf"/>
</dbReference>
<feature type="region of interest" description="Disordered" evidence="6">
    <location>
        <begin position="211"/>
        <end position="234"/>
    </location>
</feature>
<protein>
    <recommendedName>
        <fullName evidence="8">Major facilitator superfamily (MFS) profile domain-containing protein</fullName>
    </recommendedName>
</protein>
<dbReference type="SUPFAM" id="SSF103473">
    <property type="entry name" value="MFS general substrate transporter"/>
    <property type="match status" value="1"/>
</dbReference>
<evidence type="ECO:0000256" key="1">
    <source>
        <dbReference type="ARBA" id="ARBA00004141"/>
    </source>
</evidence>
<dbReference type="OrthoDB" id="419616at2759"/>
<evidence type="ECO:0000259" key="8">
    <source>
        <dbReference type="PROSITE" id="PS50850"/>
    </source>
</evidence>
<feature type="transmembrane region" description="Helical" evidence="7">
    <location>
        <begin position="157"/>
        <end position="178"/>
    </location>
</feature>
<evidence type="ECO:0000256" key="3">
    <source>
        <dbReference type="ARBA" id="ARBA00022692"/>
    </source>
</evidence>
<keyword evidence="3 7" id="KW-0812">Transmembrane</keyword>
<keyword evidence="4 7" id="KW-1133">Transmembrane helix</keyword>
<dbReference type="PANTHER" id="PTHR23504">
    <property type="entry name" value="MAJOR FACILITATOR SUPERFAMILY DOMAIN-CONTAINING PROTEIN 10"/>
    <property type="match status" value="1"/>
</dbReference>
<feature type="transmembrane region" description="Helical" evidence="7">
    <location>
        <begin position="116"/>
        <end position="145"/>
    </location>
</feature>
<feature type="transmembrane region" description="Helical" evidence="7">
    <location>
        <begin position="338"/>
        <end position="362"/>
    </location>
</feature>
<organism evidence="9 10">
    <name type="scientific">Spirodela intermedia</name>
    <name type="common">Intermediate duckweed</name>
    <dbReference type="NCBI Taxonomy" id="51605"/>
    <lineage>
        <taxon>Eukaryota</taxon>
        <taxon>Viridiplantae</taxon>
        <taxon>Streptophyta</taxon>
        <taxon>Embryophyta</taxon>
        <taxon>Tracheophyta</taxon>
        <taxon>Spermatophyta</taxon>
        <taxon>Magnoliopsida</taxon>
        <taxon>Liliopsida</taxon>
        <taxon>Araceae</taxon>
        <taxon>Lemnoideae</taxon>
        <taxon>Spirodela</taxon>
    </lineage>
</organism>
<evidence type="ECO:0000256" key="7">
    <source>
        <dbReference type="SAM" id="Phobius"/>
    </source>
</evidence>
<feature type="transmembrane region" description="Helical" evidence="7">
    <location>
        <begin position="184"/>
        <end position="202"/>
    </location>
</feature>
<evidence type="ECO:0000313" key="10">
    <source>
        <dbReference type="Proteomes" id="UP000663760"/>
    </source>
</evidence>
<name>A0A7I8K3H2_SPIIN</name>
<dbReference type="GO" id="GO:0016020">
    <property type="term" value="C:membrane"/>
    <property type="evidence" value="ECO:0007669"/>
    <property type="project" value="UniProtKB-SubCell"/>
</dbReference>
<feature type="transmembrane region" description="Helical" evidence="7">
    <location>
        <begin position="382"/>
        <end position="401"/>
    </location>
</feature>
<dbReference type="Pfam" id="PF07690">
    <property type="entry name" value="MFS_1"/>
    <property type="match status" value="1"/>
</dbReference>
<feature type="transmembrane region" description="Helical" evidence="7">
    <location>
        <begin position="93"/>
        <end position="110"/>
    </location>
</feature>
<dbReference type="InterPro" id="IPR020846">
    <property type="entry name" value="MFS_dom"/>
</dbReference>
<dbReference type="CDD" id="cd17330">
    <property type="entry name" value="MFS_SLC46_TetA_like"/>
    <property type="match status" value="1"/>
</dbReference>
<evidence type="ECO:0000256" key="6">
    <source>
        <dbReference type="SAM" id="MobiDB-lite"/>
    </source>
</evidence>
<dbReference type="EMBL" id="LR746265">
    <property type="protein sequence ID" value="CAA7391465.1"/>
    <property type="molecule type" value="Genomic_DNA"/>
</dbReference>
<feature type="transmembrane region" description="Helical" evidence="7">
    <location>
        <begin position="421"/>
        <end position="441"/>
    </location>
</feature>
<keyword evidence="5 7" id="KW-0472">Membrane</keyword>
<dbReference type="InterPro" id="IPR011701">
    <property type="entry name" value="MFS"/>
</dbReference>
<feature type="domain" description="Major facilitator superfamily (MFS) profile" evidence="8">
    <location>
        <begin position="20"/>
        <end position="444"/>
    </location>
</feature>
<reference evidence="9" key="1">
    <citation type="submission" date="2020-02" db="EMBL/GenBank/DDBJ databases">
        <authorList>
            <person name="Scholz U."/>
            <person name="Mascher M."/>
            <person name="Fiebig A."/>
        </authorList>
    </citation>
    <scope>NUCLEOTIDE SEQUENCE</scope>
</reference>
<evidence type="ECO:0000256" key="4">
    <source>
        <dbReference type="ARBA" id="ARBA00022989"/>
    </source>
</evidence>
<comment type="subcellular location">
    <subcellularLocation>
        <location evidence="1">Membrane</location>
        <topology evidence="1">Multi-pass membrane protein</topology>
    </subcellularLocation>
</comment>
<sequence length="449" mass="47795">MCLIYRRGEGVWGKMEELARLYGLFVCVFLYNFSAYMVSPVITDVTMAAICPGRDRCSLAILLRGLQQAITGMGTLLVTPCMGSLSDRYGRKALLAVPMALAAVPPAILSCNRTQAFFYVYYVVNIFTGVICDGSLQCLPIAYVADEVGERRRASAIGMLSGVAMVGFVAGILTSRFLSTTVTFRVAATMAVFAALYARVLLVESCRPGGASTSAQSSQSIPTSRLSGPEPGGEPPLLPSVKAPLSLRDLTTSFGCLTFSRAAVVAFLSNLGEGGLQASLLYYLKARFNFSKDQFADILLVGGIAGAISQLFLMPLLVPTVGEDRLLSVGLLASFINIFLYSIAWASWVPYMTSVAVAMTILCQPCIRTIVSKEAEPSEQGAAQACISAVCSFANILSPLAFTPLTALFLSEAAPFNFPGFGLLCVGIAPMAAFIQSLAMARSQLPPRR</sequence>
<feature type="transmembrane region" description="Helical" evidence="7">
    <location>
        <begin position="295"/>
        <end position="318"/>
    </location>
</feature>
<proteinExistence type="predicted"/>
<feature type="transmembrane region" description="Helical" evidence="7">
    <location>
        <begin position="59"/>
        <end position="81"/>
    </location>
</feature>
<evidence type="ECO:0000313" key="9">
    <source>
        <dbReference type="EMBL" id="CAA7391465.1"/>
    </source>
</evidence>
<evidence type="ECO:0000256" key="2">
    <source>
        <dbReference type="ARBA" id="ARBA00022448"/>
    </source>
</evidence>
<dbReference type="PANTHER" id="PTHR23504:SF1">
    <property type="entry name" value="GH21943P-RELATED"/>
    <property type="match status" value="1"/>
</dbReference>
<keyword evidence="10" id="KW-1185">Reference proteome</keyword>
<evidence type="ECO:0000256" key="5">
    <source>
        <dbReference type="ARBA" id="ARBA00023136"/>
    </source>
</evidence>